<gene>
    <name evidence="6" type="primary">Dzip3_0</name>
    <name evidence="6" type="ORF">CHAFRE_R14806</name>
</gene>
<evidence type="ECO:0000313" key="7">
    <source>
        <dbReference type="Proteomes" id="UP000563107"/>
    </source>
</evidence>
<dbReference type="SMART" id="SM00184">
    <property type="entry name" value="RING"/>
    <property type="match status" value="1"/>
</dbReference>
<dbReference type="GO" id="GO:0008270">
    <property type="term" value="F:zinc ion binding"/>
    <property type="evidence" value="ECO:0007669"/>
    <property type="project" value="UniProtKB-KW"/>
</dbReference>
<keyword evidence="2 4" id="KW-0863">Zinc-finger</keyword>
<dbReference type="InterPro" id="IPR001841">
    <property type="entry name" value="Znf_RING"/>
</dbReference>
<evidence type="ECO:0000313" key="6">
    <source>
        <dbReference type="EMBL" id="NXT68705.1"/>
    </source>
</evidence>
<protein>
    <submittedName>
        <fullName evidence="6">DZIP3 ligase</fullName>
    </submittedName>
</protein>
<feature type="domain" description="RING-type" evidence="5">
    <location>
        <begin position="199"/>
        <end position="239"/>
    </location>
</feature>
<dbReference type="GO" id="GO:0016874">
    <property type="term" value="F:ligase activity"/>
    <property type="evidence" value="ECO:0007669"/>
    <property type="project" value="UniProtKB-KW"/>
</dbReference>
<dbReference type="Proteomes" id="UP000563107">
    <property type="component" value="Unassembled WGS sequence"/>
</dbReference>
<feature type="non-terminal residue" evidence="6">
    <location>
        <position position="270"/>
    </location>
</feature>
<evidence type="ECO:0000259" key="5">
    <source>
        <dbReference type="PROSITE" id="PS50089"/>
    </source>
</evidence>
<comment type="caution">
    <text evidence="6">The sequence shown here is derived from an EMBL/GenBank/DDBJ whole genome shotgun (WGS) entry which is preliminary data.</text>
</comment>
<keyword evidence="1" id="KW-0479">Metal-binding</keyword>
<evidence type="ECO:0000256" key="2">
    <source>
        <dbReference type="ARBA" id="ARBA00022771"/>
    </source>
</evidence>
<dbReference type="InterPro" id="IPR013083">
    <property type="entry name" value="Znf_RING/FYVE/PHD"/>
</dbReference>
<dbReference type="PROSITE" id="PS50089">
    <property type="entry name" value="ZF_RING_2"/>
    <property type="match status" value="1"/>
</dbReference>
<keyword evidence="7" id="KW-1185">Reference proteome</keyword>
<keyword evidence="6" id="KW-0436">Ligase</keyword>
<sequence length="270" mass="31210">ECQRKLRDIRQRFTRLPGQSLPLWLYWCWFAGADGDVFLDRNEAQQLGSLSGDAAIDRGIGRRTGTLSLWRRLVCSVRKAYTAKKLMVRRDRWSTKLEGVQYLTELIMVDVLLRNTRNNQFVDDPDGAYCTWHIWLELKRSASPLYAEALSSVRWNKDLKVLKVKDYIWDYSPEPSPLPQHSCSSVEHKEYAACSDDPCTICHEELGGNSCELECGHGFHRECIRTWLQEHSSTCPICRDYAVLPAAVHESPAWNSSKLYKARPWKRPAF</sequence>
<dbReference type="Pfam" id="PF13639">
    <property type="entry name" value="zf-RING_2"/>
    <property type="match status" value="1"/>
</dbReference>
<feature type="non-terminal residue" evidence="6">
    <location>
        <position position="1"/>
    </location>
</feature>
<dbReference type="SUPFAM" id="SSF57850">
    <property type="entry name" value="RING/U-box"/>
    <property type="match status" value="1"/>
</dbReference>
<proteinExistence type="predicted"/>
<dbReference type="PANTHER" id="PTHR17550:SF4">
    <property type="entry name" value="E3 UBIQUITIN-PROTEIN LIGASE TTC3"/>
    <property type="match status" value="1"/>
</dbReference>
<evidence type="ECO:0000256" key="3">
    <source>
        <dbReference type="ARBA" id="ARBA00022833"/>
    </source>
</evidence>
<evidence type="ECO:0000256" key="1">
    <source>
        <dbReference type="ARBA" id="ARBA00022723"/>
    </source>
</evidence>
<organism evidence="6 7">
    <name type="scientific">Chaetops frenatus</name>
    <name type="common">Rufous rock-jumper</name>
    <dbReference type="NCBI Taxonomy" id="221966"/>
    <lineage>
        <taxon>Eukaryota</taxon>
        <taxon>Metazoa</taxon>
        <taxon>Chordata</taxon>
        <taxon>Craniata</taxon>
        <taxon>Vertebrata</taxon>
        <taxon>Euteleostomi</taxon>
        <taxon>Archelosauria</taxon>
        <taxon>Archosauria</taxon>
        <taxon>Dinosauria</taxon>
        <taxon>Saurischia</taxon>
        <taxon>Theropoda</taxon>
        <taxon>Coelurosauria</taxon>
        <taxon>Aves</taxon>
        <taxon>Neognathae</taxon>
        <taxon>Neoaves</taxon>
        <taxon>Telluraves</taxon>
        <taxon>Australaves</taxon>
        <taxon>Passeriformes</taxon>
        <taxon>Picathartidae</taxon>
        <taxon>Chaetops</taxon>
    </lineage>
</organism>
<reference evidence="6 7" key="1">
    <citation type="submission" date="2019-09" db="EMBL/GenBank/DDBJ databases">
        <title>Bird 10,000 Genomes (B10K) Project - Family phase.</title>
        <authorList>
            <person name="Zhang G."/>
        </authorList>
    </citation>
    <scope>NUCLEOTIDE SEQUENCE [LARGE SCALE GENOMIC DNA]</scope>
    <source>
        <strain evidence="6">B10K-DU-012-41</strain>
    </source>
</reference>
<keyword evidence="3" id="KW-0862">Zinc</keyword>
<dbReference type="AlphaFoldDB" id="A0A7L3ENK8"/>
<dbReference type="Gene3D" id="3.30.40.10">
    <property type="entry name" value="Zinc/RING finger domain, C3HC4 (zinc finger)"/>
    <property type="match status" value="1"/>
</dbReference>
<accession>A0A7L3ENK8</accession>
<evidence type="ECO:0000256" key="4">
    <source>
        <dbReference type="PROSITE-ProRule" id="PRU00175"/>
    </source>
</evidence>
<dbReference type="EMBL" id="VZTR01023647">
    <property type="protein sequence ID" value="NXT68705.1"/>
    <property type="molecule type" value="Genomic_DNA"/>
</dbReference>
<dbReference type="PANTHER" id="PTHR17550">
    <property type="entry name" value="E3 UBIQUITIN-PROTEIN LIGASE TTC3"/>
    <property type="match status" value="1"/>
</dbReference>
<name>A0A7L3ENK8_9PASS</name>